<sequence>MPALLIFLLVFLLTLLPGDVVNNDKKSFAQINQELIAWDNQQHFSLAEFNQRRQDFSELITYYLDQIDHKLSEEEMEHLIKESNRYDIPPEILIKLLKTESNFDKDTIGPRTQYGHAYGIAQFMENTAPWIASMANLEYEMEYLFDPIYSITLAATYLNYLQYGDGQGHEGFHDWHASLTAYNRGVAGLNSYVRNHQTTVSRFSNTIINQAEAIALEEDNQEITEVSFR</sequence>
<dbReference type="PANTHER" id="PTHR37423">
    <property type="entry name" value="SOLUBLE LYTIC MUREIN TRANSGLYCOSYLASE-RELATED"/>
    <property type="match status" value="1"/>
</dbReference>
<feature type="domain" description="Transglycosylase SLT" evidence="1">
    <location>
        <begin position="80"/>
        <end position="198"/>
    </location>
</feature>
<dbReference type="InterPro" id="IPR008258">
    <property type="entry name" value="Transglycosylase_SLT_dom_1"/>
</dbReference>
<dbReference type="Pfam" id="PF01464">
    <property type="entry name" value="SLT"/>
    <property type="match status" value="1"/>
</dbReference>
<dbReference type="EMBL" id="JAUSTY010000001">
    <property type="protein sequence ID" value="MDQ0164123.1"/>
    <property type="molecule type" value="Genomic_DNA"/>
</dbReference>
<proteinExistence type="predicted"/>
<evidence type="ECO:0000313" key="3">
    <source>
        <dbReference type="Proteomes" id="UP001235840"/>
    </source>
</evidence>
<comment type="caution">
    <text evidence="2">The sequence shown here is derived from an EMBL/GenBank/DDBJ whole genome shotgun (WGS) entry which is preliminary data.</text>
</comment>
<name>A0ABT9VT07_9BACI</name>
<dbReference type="RefSeq" id="WP_307389275.1">
    <property type="nucleotide sequence ID" value="NZ_BAAADK010000009.1"/>
</dbReference>
<gene>
    <name evidence="2" type="ORF">J2S11_000022</name>
</gene>
<dbReference type="InterPro" id="IPR023346">
    <property type="entry name" value="Lysozyme-like_dom_sf"/>
</dbReference>
<dbReference type="SUPFAM" id="SSF53955">
    <property type="entry name" value="Lysozyme-like"/>
    <property type="match status" value="1"/>
</dbReference>
<reference evidence="2 3" key="1">
    <citation type="submission" date="2023-07" db="EMBL/GenBank/DDBJ databases">
        <title>Genomic Encyclopedia of Type Strains, Phase IV (KMG-IV): sequencing the most valuable type-strain genomes for metagenomic binning, comparative biology and taxonomic classification.</title>
        <authorList>
            <person name="Goeker M."/>
        </authorList>
    </citation>
    <scope>NUCLEOTIDE SEQUENCE [LARGE SCALE GENOMIC DNA]</scope>
    <source>
        <strain evidence="2 3">DSM 12751</strain>
    </source>
</reference>
<protein>
    <submittedName>
        <fullName evidence="2">Soluble lytic murein transglycosylase-like protein</fullName>
    </submittedName>
</protein>
<keyword evidence="3" id="KW-1185">Reference proteome</keyword>
<dbReference type="Gene3D" id="1.10.530.10">
    <property type="match status" value="1"/>
</dbReference>
<evidence type="ECO:0000259" key="1">
    <source>
        <dbReference type="Pfam" id="PF01464"/>
    </source>
</evidence>
<organism evidence="2 3">
    <name type="scientific">Caldalkalibacillus horti</name>
    <dbReference type="NCBI Taxonomy" id="77523"/>
    <lineage>
        <taxon>Bacteria</taxon>
        <taxon>Bacillati</taxon>
        <taxon>Bacillota</taxon>
        <taxon>Bacilli</taxon>
        <taxon>Bacillales</taxon>
        <taxon>Bacillaceae</taxon>
        <taxon>Caldalkalibacillus</taxon>
    </lineage>
</organism>
<evidence type="ECO:0000313" key="2">
    <source>
        <dbReference type="EMBL" id="MDQ0164123.1"/>
    </source>
</evidence>
<dbReference type="PANTHER" id="PTHR37423:SF2">
    <property type="entry name" value="MEMBRANE-BOUND LYTIC MUREIN TRANSGLYCOSYLASE C"/>
    <property type="match status" value="1"/>
</dbReference>
<dbReference type="Proteomes" id="UP001235840">
    <property type="component" value="Unassembled WGS sequence"/>
</dbReference>
<accession>A0ABT9VT07</accession>